<name>A0A0N4VAU5_ENTVE</name>
<keyword evidence="4" id="KW-1185">Reference proteome</keyword>
<feature type="domain" description="SXP/RAL-2 family protein Ani s 5-like cation-binding" evidence="2">
    <location>
        <begin position="48"/>
        <end position="121"/>
    </location>
</feature>
<dbReference type="Proteomes" id="UP000274131">
    <property type="component" value="Unassembled WGS sequence"/>
</dbReference>
<dbReference type="InterPro" id="IPR003677">
    <property type="entry name" value="ANIS5_cation-bd"/>
</dbReference>
<evidence type="ECO:0000259" key="2">
    <source>
        <dbReference type="Pfam" id="PF02520"/>
    </source>
</evidence>
<dbReference type="AlphaFoldDB" id="A0A0N4VAU5"/>
<accession>A0A0N4VAU5</accession>
<feature type="coiled-coil region" evidence="1">
    <location>
        <begin position="87"/>
        <end position="121"/>
    </location>
</feature>
<evidence type="ECO:0000313" key="4">
    <source>
        <dbReference type="Proteomes" id="UP000274131"/>
    </source>
</evidence>
<organism evidence="5">
    <name type="scientific">Enterobius vermicularis</name>
    <name type="common">Human pinworm</name>
    <dbReference type="NCBI Taxonomy" id="51028"/>
    <lineage>
        <taxon>Eukaryota</taxon>
        <taxon>Metazoa</taxon>
        <taxon>Ecdysozoa</taxon>
        <taxon>Nematoda</taxon>
        <taxon>Chromadorea</taxon>
        <taxon>Rhabditida</taxon>
        <taxon>Spirurina</taxon>
        <taxon>Oxyuridomorpha</taxon>
        <taxon>Oxyuroidea</taxon>
        <taxon>Oxyuridae</taxon>
        <taxon>Enterobius</taxon>
    </lineage>
</organism>
<dbReference type="WBParaSite" id="EVEC_0000761401-mRNA-1">
    <property type="protein sequence ID" value="EVEC_0000761401-mRNA-1"/>
    <property type="gene ID" value="EVEC_0000761401"/>
</dbReference>
<protein>
    <submittedName>
        <fullName evidence="5">DUF148 domain-containing protein</fullName>
    </submittedName>
</protein>
<evidence type="ECO:0000256" key="1">
    <source>
        <dbReference type="SAM" id="Coils"/>
    </source>
</evidence>
<dbReference type="EMBL" id="UXUI01008782">
    <property type="protein sequence ID" value="VDD92365.1"/>
    <property type="molecule type" value="Genomic_DNA"/>
</dbReference>
<evidence type="ECO:0000313" key="5">
    <source>
        <dbReference type="WBParaSite" id="EVEC_0000761401-mRNA-1"/>
    </source>
</evidence>
<sequence length="123" mass="14432">MLDYYGQNQNNEPYGSVNSYRRYRDASPKIVHKHTDSALKNISKEAWNELAVIVENESLTKAELELQLRGWAAKQGRDILKYCEMKIEKKLQEKRQLSGAIEEMLKQLTLLYEQLEEIKVDDK</sequence>
<proteinExistence type="predicted"/>
<evidence type="ECO:0000313" key="3">
    <source>
        <dbReference type="EMBL" id="VDD92365.1"/>
    </source>
</evidence>
<dbReference type="Pfam" id="PF02520">
    <property type="entry name" value="ANIS5_cation-bd"/>
    <property type="match status" value="1"/>
</dbReference>
<gene>
    <name evidence="3" type="ORF">EVEC_LOCUS7116</name>
</gene>
<reference evidence="5" key="1">
    <citation type="submission" date="2017-02" db="UniProtKB">
        <authorList>
            <consortium name="WormBaseParasite"/>
        </authorList>
    </citation>
    <scope>IDENTIFICATION</scope>
</reference>
<keyword evidence="1" id="KW-0175">Coiled coil</keyword>
<reference evidence="3 4" key="2">
    <citation type="submission" date="2018-10" db="EMBL/GenBank/DDBJ databases">
        <authorList>
            <consortium name="Pathogen Informatics"/>
        </authorList>
    </citation>
    <scope>NUCLEOTIDE SEQUENCE [LARGE SCALE GENOMIC DNA]</scope>
</reference>